<dbReference type="PROSITE" id="PS50209">
    <property type="entry name" value="CARD"/>
    <property type="match status" value="1"/>
</dbReference>
<name>A0A914XJJ9_9BILA</name>
<dbReference type="Gene3D" id="1.10.533.10">
    <property type="entry name" value="Death Domain, Fas"/>
    <property type="match status" value="1"/>
</dbReference>
<dbReference type="Proteomes" id="UP000887566">
    <property type="component" value="Unplaced"/>
</dbReference>
<proteinExistence type="predicted"/>
<dbReference type="InterPro" id="IPR001315">
    <property type="entry name" value="CARD"/>
</dbReference>
<evidence type="ECO:0000259" key="2">
    <source>
        <dbReference type="PROSITE" id="PS50209"/>
    </source>
</evidence>
<organism evidence="3 4">
    <name type="scientific">Plectus sambesii</name>
    <dbReference type="NCBI Taxonomy" id="2011161"/>
    <lineage>
        <taxon>Eukaryota</taxon>
        <taxon>Metazoa</taxon>
        <taxon>Ecdysozoa</taxon>
        <taxon>Nematoda</taxon>
        <taxon>Chromadorea</taxon>
        <taxon>Plectida</taxon>
        <taxon>Plectina</taxon>
        <taxon>Plectoidea</taxon>
        <taxon>Plectidae</taxon>
        <taxon>Plectus</taxon>
    </lineage>
</organism>
<dbReference type="WBParaSite" id="PSAMB.scaffold8387size6274.g31325.t1">
    <property type="protein sequence ID" value="PSAMB.scaffold8387size6274.g31325.t1"/>
    <property type="gene ID" value="PSAMB.scaffold8387size6274.g31325"/>
</dbReference>
<feature type="region of interest" description="Disordered" evidence="1">
    <location>
        <begin position="107"/>
        <end position="127"/>
    </location>
</feature>
<dbReference type="SUPFAM" id="SSF47986">
    <property type="entry name" value="DEATH domain"/>
    <property type="match status" value="1"/>
</dbReference>
<feature type="domain" description="CARD" evidence="2">
    <location>
        <begin position="1"/>
        <end position="101"/>
    </location>
</feature>
<keyword evidence="3" id="KW-1185">Reference proteome</keyword>
<evidence type="ECO:0000313" key="4">
    <source>
        <dbReference type="WBParaSite" id="PSAMB.scaffold8387size6274.g31325.t1"/>
    </source>
</evidence>
<dbReference type="InterPro" id="IPR011029">
    <property type="entry name" value="DEATH-like_dom_sf"/>
</dbReference>
<protein>
    <submittedName>
        <fullName evidence="4">CARD domain-containing protein</fullName>
    </submittedName>
</protein>
<evidence type="ECO:0000256" key="1">
    <source>
        <dbReference type="SAM" id="MobiDB-lite"/>
    </source>
</evidence>
<evidence type="ECO:0000313" key="3">
    <source>
        <dbReference type="Proteomes" id="UP000887566"/>
    </source>
</evidence>
<accession>A0A914XJJ9</accession>
<feature type="compositionally biased region" description="Low complexity" evidence="1">
    <location>
        <begin position="113"/>
        <end position="127"/>
    </location>
</feature>
<reference evidence="4" key="1">
    <citation type="submission" date="2022-11" db="UniProtKB">
        <authorList>
            <consortium name="WormBaseParasite"/>
        </authorList>
    </citation>
    <scope>IDENTIFICATION</scope>
</reference>
<dbReference type="CDD" id="cd01671">
    <property type="entry name" value="CARD"/>
    <property type="match status" value="1"/>
</dbReference>
<dbReference type="AlphaFoldDB" id="A0A914XJJ9"/>
<sequence>MKEEHRELINKCRPRLKQSIVSSRCLDDLIDHLALRDRNGDYGLTPANIDAIRGGHHTNEAVKVGTFLEILTTRGENAFDRFISAIIASDQIGLIEILNSELPPDQHIRKQRSTPASSANAPASQPVSVQATNNQGFVATGPNSGMQVAPMHGGTQNNQLAHGNVYCGNASGQNNTFNNQNNKGSMLGGPVHGGVVVFGNYHAYPHKAGSTPAKSSAPEAAGGQSEHYNAVSVPQLGCGKAGASPAEEFDASLEMENILCKFDQMPKSKTHKLKRVLPPALVRELDNCRGLFATIEMQDVVNNYMPTVLPDSTIKKIKNAIDNSNGAYELCESLKRSSILALLTFLKGLESTKQDHFFHSFCTKAFCDDLQSILNNALQ</sequence>
<dbReference type="GO" id="GO:0042981">
    <property type="term" value="P:regulation of apoptotic process"/>
    <property type="evidence" value="ECO:0007669"/>
    <property type="project" value="InterPro"/>
</dbReference>